<name>A0A6I4J241_9SPHN</name>
<accession>A0A6I4J241</accession>
<proteinExistence type="predicted"/>
<sequence length="136" mass="14484">MNVNSKRVGLVLGIALGVAGAAGAWAAQDTPSEKLQKLTAGRTAGAPENCVPKSTRTKMQILDSTAIAVYDSAKRYNISLISAECSFLKPGRQLVMDGTKPRICAGDTFMVVAGDSDIQYGSCRWGQFVPYPRAEQ</sequence>
<feature type="chain" id="PRO_5026096338" evidence="1">
    <location>
        <begin position="27"/>
        <end position="136"/>
    </location>
</feature>
<dbReference type="RefSeq" id="WP_157027077.1">
    <property type="nucleotide sequence ID" value="NZ_WQMS01000009.1"/>
</dbReference>
<evidence type="ECO:0000313" key="2">
    <source>
        <dbReference type="EMBL" id="MVO78118.1"/>
    </source>
</evidence>
<evidence type="ECO:0000313" key="3">
    <source>
        <dbReference type="Proteomes" id="UP000441389"/>
    </source>
</evidence>
<dbReference type="AlphaFoldDB" id="A0A6I4J241"/>
<organism evidence="2 3">
    <name type="scientific">Sphingomonas horti</name>
    <dbReference type="NCBI Taxonomy" id="2682842"/>
    <lineage>
        <taxon>Bacteria</taxon>
        <taxon>Pseudomonadati</taxon>
        <taxon>Pseudomonadota</taxon>
        <taxon>Alphaproteobacteria</taxon>
        <taxon>Sphingomonadales</taxon>
        <taxon>Sphingomonadaceae</taxon>
        <taxon>Sphingomonas</taxon>
    </lineage>
</organism>
<evidence type="ECO:0000256" key="1">
    <source>
        <dbReference type="SAM" id="SignalP"/>
    </source>
</evidence>
<dbReference type="Proteomes" id="UP000441389">
    <property type="component" value="Unassembled WGS sequence"/>
</dbReference>
<reference evidence="2 3" key="1">
    <citation type="submission" date="2019-12" db="EMBL/GenBank/DDBJ databases">
        <authorList>
            <person name="Huq M.A."/>
        </authorList>
    </citation>
    <scope>NUCLEOTIDE SEQUENCE [LARGE SCALE GENOMIC DNA]</scope>
    <source>
        <strain evidence="2 3">MAH-20</strain>
    </source>
</reference>
<gene>
    <name evidence="2" type="ORF">GON01_09250</name>
</gene>
<dbReference type="EMBL" id="WQMS01000009">
    <property type="protein sequence ID" value="MVO78118.1"/>
    <property type="molecule type" value="Genomic_DNA"/>
</dbReference>
<comment type="caution">
    <text evidence="2">The sequence shown here is derived from an EMBL/GenBank/DDBJ whole genome shotgun (WGS) entry which is preliminary data.</text>
</comment>
<protein>
    <submittedName>
        <fullName evidence="2">Uncharacterized protein</fullName>
    </submittedName>
</protein>
<keyword evidence="3" id="KW-1185">Reference proteome</keyword>
<feature type="signal peptide" evidence="1">
    <location>
        <begin position="1"/>
        <end position="26"/>
    </location>
</feature>
<keyword evidence="1" id="KW-0732">Signal</keyword>